<dbReference type="AlphaFoldDB" id="A0AAV4CXD0"/>
<evidence type="ECO:0000256" key="1">
    <source>
        <dbReference type="SAM" id="MobiDB-lite"/>
    </source>
</evidence>
<feature type="compositionally biased region" description="Polar residues" evidence="1">
    <location>
        <begin position="367"/>
        <end position="392"/>
    </location>
</feature>
<sequence length="538" mass="60275">MAACFQEIPDSCGALAMGFNDHHGENVRLPDLTTAVHDYWKAQGLFTLDKPLTKATTFRLHFYKPGVVKIHAVKNKATALHWIMNRHPLPKGCIRVKNEHSFILEVNFTGPNVFQFVYKDYRKEMRGVHLLFDIEYGDVCITALSESSEVTFDRNNHSPYIAISWSDGFTSATLTHFNPLGLCRLLSTVKRGQNYRLQVTGNRGYPGKGPYFRLWAVRSSHRYRDVSNLLCFDTNELVDGGIVWVNVGENKVLILKLRSPQVGLHRQMSSSSSSALEMFLPDPGGFFLWCELHKVSLRVFRIQDPAQSQPAPESELYYDITGLKQLFSADLQMPSEQTELKSLTVSSTPRYNEYETAREILQKHQPSDTGNLLTNEDTPGHTSPDPAQSQPAPESELYNDITGLKQLFSADLQMPSEQTRLKSLTVSSIPRYNVHETAREILPQHQSSDTGHLLTNGDTPGHTYSTFSTLTMCNSPVENLPEVSEISARDADSSNTYFVSHLSGSECCATSTSNNATDSVDPDNISDQIEDLKLQPFS</sequence>
<reference evidence="2 3" key="1">
    <citation type="journal article" date="2021" name="Elife">
        <title>Chloroplast acquisition without the gene transfer in kleptoplastic sea slugs, Plakobranchus ocellatus.</title>
        <authorList>
            <person name="Maeda T."/>
            <person name="Takahashi S."/>
            <person name="Yoshida T."/>
            <person name="Shimamura S."/>
            <person name="Takaki Y."/>
            <person name="Nagai Y."/>
            <person name="Toyoda A."/>
            <person name="Suzuki Y."/>
            <person name="Arimoto A."/>
            <person name="Ishii H."/>
            <person name="Satoh N."/>
            <person name="Nishiyama T."/>
            <person name="Hasebe M."/>
            <person name="Maruyama T."/>
            <person name="Minagawa J."/>
            <person name="Obokata J."/>
            <person name="Shigenobu S."/>
        </authorList>
    </citation>
    <scope>NUCLEOTIDE SEQUENCE [LARGE SCALE GENOMIC DNA]</scope>
</reference>
<gene>
    <name evidence="2" type="ORF">PoB_006306300</name>
</gene>
<accession>A0AAV4CXD0</accession>
<proteinExistence type="predicted"/>
<evidence type="ECO:0000313" key="3">
    <source>
        <dbReference type="Proteomes" id="UP000735302"/>
    </source>
</evidence>
<keyword evidence="3" id="KW-1185">Reference proteome</keyword>
<feature type="region of interest" description="Disordered" evidence="1">
    <location>
        <begin position="362"/>
        <end position="395"/>
    </location>
</feature>
<dbReference type="Proteomes" id="UP000735302">
    <property type="component" value="Unassembled WGS sequence"/>
</dbReference>
<dbReference type="EMBL" id="BLXT01007071">
    <property type="protein sequence ID" value="GFO36558.1"/>
    <property type="molecule type" value="Genomic_DNA"/>
</dbReference>
<protein>
    <submittedName>
        <fullName evidence="2">Uncharacterized protein</fullName>
    </submittedName>
</protein>
<evidence type="ECO:0000313" key="2">
    <source>
        <dbReference type="EMBL" id="GFO36558.1"/>
    </source>
</evidence>
<comment type="caution">
    <text evidence="2">The sequence shown here is derived from an EMBL/GenBank/DDBJ whole genome shotgun (WGS) entry which is preliminary data.</text>
</comment>
<organism evidence="2 3">
    <name type="scientific">Plakobranchus ocellatus</name>
    <dbReference type="NCBI Taxonomy" id="259542"/>
    <lineage>
        <taxon>Eukaryota</taxon>
        <taxon>Metazoa</taxon>
        <taxon>Spiralia</taxon>
        <taxon>Lophotrochozoa</taxon>
        <taxon>Mollusca</taxon>
        <taxon>Gastropoda</taxon>
        <taxon>Heterobranchia</taxon>
        <taxon>Euthyneura</taxon>
        <taxon>Panpulmonata</taxon>
        <taxon>Sacoglossa</taxon>
        <taxon>Placobranchoidea</taxon>
        <taxon>Plakobranchidae</taxon>
        <taxon>Plakobranchus</taxon>
    </lineage>
</organism>
<name>A0AAV4CXD0_9GAST</name>